<protein>
    <submittedName>
        <fullName evidence="14 15">Retinoic acid early transcript 1E-like</fullName>
    </submittedName>
</protein>
<dbReference type="InterPro" id="IPR050208">
    <property type="entry name" value="MHC_class-I_related"/>
</dbReference>
<sequence length="235" mass="26572">MAVFTAGLGLILLLLEARETLGGPHSLCLNLTVRSEASPGQPWYEAQGSVDERTFLQYDNNKKTTPVGMLGEKFKDTKSWKELTRIIEETGYELRSIMSDTILKGRAHKSSPKLKANMCCQRSAGECTGALWEFNINGQTALVNTMTMNWSVLEPGAIGIKEEWVANHRVASYFKNISNEECQFWLQEFLNNFEEYLDSIAASSKAEETIQHYPSTWLITWIMPIITVLSYLKFA</sequence>
<name>A0ABM3YJU2_ERIEU</name>
<gene>
    <name evidence="14 15 16 17" type="primary">LOC132542674</name>
</gene>
<dbReference type="GeneID" id="132542674"/>
<dbReference type="InterPro" id="IPR029287">
    <property type="entry name" value="RAE-1"/>
</dbReference>
<dbReference type="RefSeq" id="XP_060061328.1">
    <property type="nucleotide sequence ID" value="XM_060205345.1"/>
</dbReference>
<dbReference type="RefSeq" id="XP_060061327.1">
    <property type="nucleotide sequence ID" value="XM_060205344.1"/>
</dbReference>
<keyword evidence="5" id="KW-0336">GPI-anchor</keyword>
<dbReference type="Gene3D" id="3.30.500.10">
    <property type="entry name" value="MHC class I-like antigen recognition-like"/>
    <property type="match status" value="1"/>
</dbReference>
<dbReference type="Pfam" id="PF14586">
    <property type="entry name" value="MHC_I_2"/>
    <property type="match status" value="1"/>
</dbReference>
<evidence type="ECO:0000256" key="3">
    <source>
        <dbReference type="ARBA" id="ARBA00008353"/>
    </source>
</evidence>
<feature type="chain" id="PRO_5045025631" evidence="11">
    <location>
        <begin position="23"/>
        <end position="235"/>
    </location>
</feature>
<comment type="similarity">
    <text evidence="3">Belongs to the NKG2D ligand family.</text>
</comment>
<organism evidence="13 17">
    <name type="scientific">Erinaceus europaeus</name>
    <name type="common">Western European hedgehog</name>
    <dbReference type="NCBI Taxonomy" id="9365"/>
    <lineage>
        <taxon>Eukaryota</taxon>
        <taxon>Metazoa</taxon>
        <taxon>Chordata</taxon>
        <taxon>Craniata</taxon>
        <taxon>Vertebrata</taxon>
        <taxon>Euteleostomi</taxon>
        <taxon>Mammalia</taxon>
        <taxon>Eutheria</taxon>
        <taxon>Laurasiatheria</taxon>
        <taxon>Eulipotyphla</taxon>
        <taxon>Erinaceidae</taxon>
        <taxon>Erinaceinae</taxon>
        <taxon>Erinaceus</taxon>
    </lineage>
</organism>
<keyword evidence="9" id="KW-0325">Glycoprotein</keyword>
<evidence type="ECO:0000259" key="12">
    <source>
        <dbReference type="Pfam" id="PF14586"/>
    </source>
</evidence>
<dbReference type="PANTHER" id="PTHR16675">
    <property type="entry name" value="MHC CLASS I-RELATED"/>
    <property type="match status" value="1"/>
</dbReference>
<dbReference type="InterPro" id="IPR011162">
    <property type="entry name" value="MHC_I/II-like_Ag-recog"/>
</dbReference>
<reference evidence="14 15" key="1">
    <citation type="submission" date="2025-05" db="UniProtKB">
        <authorList>
            <consortium name="RefSeq"/>
        </authorList>
    </citation>
    <scope>IDENTIFICATION</scope>
</reference>
<feature type="signal peptide" evidence="11">
    <location>
        <begin position="1"/>
        <end position="22"/>
    </location>
</feature>
<evidence type="ECO:0000256" key="2">
    <source>
        <dbReference type="ARBA" id="ARBA00004609"/>
    </source>
</evidence>
<comment type="function">
    <text evidence="1">Acts as a ligand for KLRK1.</text>
</comment>
<keyword evidence="6 11" id="KW-0732">Signal</keyword>
<evidence type="ECO:0000256" key="1">
    <source>
        <dbReference type="ARBA" id="ARBA00002305"/>
    </source>
</evidence>
<keyword evidence="7" id="KW-0472">Membrane</keyword>
<proteinExistence type="inferred from homology"/>
<dbReference type="SUPFAM" id="SSF54452">
    <property type="entry name" value="MHC antigen-recognition domain"/>
    <property type="match status" value="1"/>
</dbReference>
<keyword evidence="13" id="KW-1185">Reference proteome</keyword>
<evidence type="ECO:0000256" key="4">
    <source>
        <dbReference type="ARBA" id="ARBA00022475"/>
    </source>
</evidence>
<keyword evidence="10" id="KW-0449">Lipoprotein</keyword>
<dbReference type="InterPro" id="IPR037055">
    <property type="entry name" value="MHC_I-like_Ag-recog_sf"/>
</dbReference>
<evidence type="ECO:0000313" key="13">
    <source>
        <dbReference type="Proteomes" id="UP001652624"/>
    </source>
</evidence>
<keyword evidence="4" id="KW-1003">Cell membrane</keyword>
<keyword evidence="8" id="KW-1015">Disulfide bond</keyword>
<evidence type="ECO:0000256" key="7">
    <source>
        <dbReference type="ARBA" id="ARBA00023136"/>
    </source>
</evidence>
<accession>A0ABM3YJU2</accession>
<evidence type="ECO:0000313" key="16">
    <source>
        <dbReference type="RefSeq" id="XP_060061328.1"/>
    </source>
</evidence>
<evidence type="ECO:0000313" key="15">
    <source>
        <dbReference type="RefSeq" id="XP_060061327.1"/>
    </source>
</evidence>
<evidence type="ECO:0000256" key="8">
    <source>
        <dbReference type="ARBA" id="ARBA00023157"/>
    </source>
</evidence>
<dbReference type="RefSeq" id="XP_060061329.1">
    <property type="nucleotide sequence ID" value="XM_060205346.1"/>
</dbReference>
<comment type="subcellular location">
    <subcellularLocation>
        <location evidence="2">Cell membrane</location>
        <topology evidence="2">Lipid-anchor</topology>
        <topology evidence="2">GPI-anchor</topology>
    </subcellularLocation>
</comment>
<evidence type="ECO:0000256" key="11">
    <source>
        <dbReference type="SAM" id="SignalP"/>
    </source>
</evidence>
<evidence type="ECO:0000256" key="9">
    <source>
        <dbReference type="ARBA" id="ARBA00023180"/>
    </source>
</evidence>
<dbReference type="RefSeq" id="XP_060061326.1">
    <property type="nucleotide sequence ID" value="XM_060205343.1"/>
</dbReference>
<evidence type="ECO:0000313" key="14">
    <source>
        <dbReference type="RefSeq" id="XP_060061326.1"/>
    </source>
</evidence>
<dbReference type="PANTHER" id="PTHR16675:SF64">
    <property type="entry name" value="RETINOIC ACID EARLY TRANSCRIPT 1E"/>
    <property type="match status" value="1"/>
</dbReference>
<dbReference type="Proteomes" id="UP001652624">
    <property type="component" value="Chromosome 13"/>
</dbReference>
<feature type="domain" description="Retinoic acid early-inducible protein 1" evidence="12">
    <location>
        <begin position="25"/>
        <end position="193"/>
    </location>
</feature>
<evidence type="ECO:0000313" key="17">
    <source>
        <dbReference type="RefSeq" id="XP_060061329.1"/>
    </source>
</evidence>
<evidence type="ECO:0000256" key="6">
    <source>
        <dbReference type="ARBA" id="ARBA00022729"/>
    </source>
</evidence>
<evidence type="ECO:0000256" key="5">
    <source>
        <dbReference type="ARBA" id="ARBA00022622"/>
    </source>
</evidence>
<evidence type="ECO:0000256" key="10">
    <source>
        <dbReference type="ARBA" id="ARBA00023288"/>
    </source>
</evidence>